<dbReference type="PANTHER" id="PTHR30363:SF44">
    <property type="entry name" value="AGA OPERON TRANSCRIPTIONAL REPRESSOR-RELATED"/>
    <property type="match status" value="1"/>
</dbReference>
<dbReference type="SMART" id="SM01134">
    <property type="entry name" value="DeoRC"/>
    <property type="match status" value="1"/>
</dbReference>
<dbReference type="PROSITE" id="PS51000">
    <property type="entry name" value="HTH_DEOR_2"/>
    <property type="match status" value="1"/>
</dbReference>
<dbReference type="PANTHER" id="PTHR30363">
    <property type="entry name" value="HTH-TYPE TRANSCRIPTIONAL REGULATOR SRLR-RELATED"/>
    <property type="match status" value="1"/>
</dbReference>
<dbReference type="InterPro" id="IPR014036">
    <property type="entry name" value="DeoR-like_C"/>
</dbReference>
<evidence type="ECO:0000256" key="1">
    <source>
        <dbReference type="ARBA" id="ARBA00023015"/>
    </source>
</evidence>
<feature type="domain" description="HTH deoR-type" evidence="4">
    <location>
        <begin position="15"/>
        <end position="70"/>
    </location>
</feature>
<dbReference type="Proteomes" id="UP000663508">
    <property type="component" value="Chromosome"/>
</dbReference>
<dbReference type="AlphaFoldDB" id="A0A8H8X074"/>
<dbReference type="KEGG" id="mind:mvi_56380"/>
<organism evidence="5 6">
    <name type="scientific">Methylobacterium indicum</name>
    <dbReference type="NCBI Taxonomy" id="1775910"/>
    <lineage>
        <taxon>Bacteria</taxon>
        <taxon>Pseudomonadati</taxon>
        <taxon>Pseudomonadota</taxon>
        <taxon>Alphaproteobacteria</taxon>
        <taxon>Hyphomicrobiales</taxon>
        <taxon>Methylobacteriaceae</taxon>
        <taxon>Methylobacterium</taxon>
    </lineage>
</organism>
<dbReference type="Gene3D" id="1.10.10.10">
    <property type="entry name" value="Winged helix-like DNA-binding domain superfamily/Winged helix DNA-binding domain"/>
    <property type="match status" value="1"/>
</dbReference>
<name>A0A8H8X074_9HYPH</name>
<proteinExistence type="predicted"/>
<dbReference type="GO" id="GO:0003700">
    <property type="term" value="F:DNA-binding transcription factor activity"/>
    <property type="evidence" value="ECO:0007669"/>
    <property type="project" value="InterPro"/>
</dbReference>
<dbReference type="Pfam" id="PF08220">
    <property type="entry name" value="HTH_DeoR"/>
    <property type="match status" value="1"/>
</dbReference>
<evidence type="ECO:0000313" key="5">
    <source>
        <dbReference type="EMBL" id="BCM87177.1"/>
    </source>
</evidence>
<dbReference type="PRINTS" id="PR00037">
    <property type="entry name" value="HTHLACR"/>
</dbReference>
<gene>
    <name evidence="5" type="ORF">mvi_56380</name>
</gene>
<dbReference type="SMART" id="SM00420">
    <property type="entry name" value="HTH_DEOR"/>
    <property type="match status" value="1"/>
</dbReference>
<dbReference type="EMBL" id="AP024145">
    <property type="protein sequence ID" value="BCM87177.1"/>
    <property type="molecule type" value="Genomic_DNA"/>
</dbReference>
<evidence type="ECO:0000256" key="2">
    <source>
        <dbReference type="ARBA" id="ARBA00023125"/>
    </source>
</evidence>
<evidence type="ECO:0000256" key="3">
    <source>
        <dbReference type="ARBA" id="ARBA00023163"/>
    </source>
</evidence>
<dbReference type="Gene3D" id="3.40.50.1360">
    <property type="match status" value="1"/>
</dbReference>
<keyword evidence="3" id="KW-0804">Transcription</keyword>
<evidence type="ECO:0000313" key="6">
    <source>
        <dbReference type="Proteomes" id="UP000663508"/>
    </source>
</evidence>
<sequence>MVRATDGEERTPMLTDHRYQEILSRLNGTGRVGVAEVAAHLHVSEETIRRDLKVLEERGILRRIHGGAVPLRLDEERPLQERGKTNAREKARVAALAEGLVRDGMSVFLDTGTTTLALARRLTSRSLTVTTNSIDIALLLGSGPARINLTPGTLRARDNALVGYETVAYARRFFFDIAFMGIGACDLVHGWMDYEEHESALRKVLRGQAREAVLLADSRKFGRQANLCTFGLEERLRVVTDRPPPQPFQDRFAQHDIAIVSA</sequence>
<protein>
    <submittedName>
        <fullName evidence="5">DeoR family transcriptional regulator</fullName>
    </submittedName>
</protein>
<dbReference type="Pfam" id="PF00455">
    <property type="entry name" value="DeoRC"/>
    <property type="match status" value="1"/>
</dbReference>
<dbReference type="InterPro" id="IPR001034">
    <property type="entry name" value="DeoR_HTH"/>
</dbReference>
<dbReference type="SUPFAM" id="SSF100950">
    <property type="entry name" value="NagB/RpiA/CoA transferase-like"/>
    <property type="match status" value="1"/>
</dbReference>
<dbReference type="GO" id="GO:0003677">
    <property type="term" value="F:DNA binding"/>
    <property type="evidence" value="ECO:0007669"/>
    <property type="project" value="UniProtKB-KW"/>
</dbReference>
<dbReference type="SUPFAM" id="SSF46785">
    <property type="entry name" value="Winged helix' DNA-binding domain"/>
    <property type="match status" value="1"/>
</dbReference>
<dbReference type="InterPro" id="IPR018356">
    <property type="entry name" value="Tscrpt_reg_HTH_DeoR_CS"/>
</dbReference>
<accession>A0A8H8X074</accession>
<evidence type="ECO:0000259" key="4">
    <source>
        <dbReference type="PROSITE" id="PS51000"/>
    </source>
</evidence>
<dbReference type="InterPro" id="IPR037171">
    <property type="entry name" value="NagB/RpiA_transferase-like"/>
</dbReference>
<keyword evidence="2" id="KW-0238">DNA-binding</keyword>
<dbReference type="PROSITE" id="PS00894">
    <property type="entry name" value="HTH_DEOR_1"/>
    <property type="match status" value="1"/>
</dbReference>
<reference evidence="5" key="1">
    <citation type="submission" date="2020-11" db="EMBL/GenBank/DDBJ databases">
        <title>Complete genome sequence of a novel pathogenic Methylobacterium strain isolated from rice in Vietnam.</title>
        <authorList>
            <person name="Lai K."/>
            <person name="Okazaki S."/>
            <person name="Higashi K."/>
            <person name="Mori H."/>
            <person name="Toyoda A."/>
            <person name="Kurokawa K."/>
        </authorList>
    </citation>
    <scope>NUCLEOTIDE SEQUENCE</scope>
    <source>
        <strain evidence="5">VL1</strain>
    </source>
</reference>
<dbReference type="InterPro" id="IPR036390">
    <property type="entry name" value="WH_DNA-bd_sf"/>
</dbReference>
<keyword evidence="1" id="KW-0805">Transcription regulation</keyword>
<dbReference type="InterPro" id="IPR036388">
    <property type="entry name" value="WH-like_DNA-bd_sf"/>
</dbReference>
<dbReference type="InterPro" id="IPR050313">
    <property type="entry name" value="Carb_Metab_HTH_regulators"/>
</dbReference>